<feature type="signal peptide" evidence="1">
    <location>
        <begin position="1"/>
        <end position="27"/>
    </location>
</feature>
<organism evidence="3 4">
    <name type="scientific">Cricetulus griseus</name>
    <name type="common">Chinese hamster</name>
    <name type="synonym">Cricetulus barabensis griseus</name>
    <dbReference type="NCBI Taxonomy" id="10029"/>
    <lineage>
        <taxon>Eukaryota</taxon>
        <taxon>Metazoa</taxon>
        <taxon>Chordata</taxon>
        <taxon>Craniata</taxon>
        <taxon>Vertebrata</taxon>
        <taxon>Euteleostomi</taxon>
        <taxon>Mammalia</taxon>
        <taxon>Eutheria</taxon>
        <taxon>Euarchontoglires</taxon>
        <taxon>Glires</taxon>
        <taxon>Rodentia</taxon>
        <taxon>Myomorpha</taxon>
        <taxon>Muroidea</taxon>
        <taxon>Cricetidae</taxon>
        <taxon>Cricetinae</taxon>
        <taxon>Cricetulus</taxon>
    </lineage>
</organism>
<dbReference type="GO" id="GO:0008375">
    <property type="term" value="F:acetylglucosaminyltransferase activity"/>
    <property type="evidence" value="ECO:0007669"/>
    <property type="project" value="TreeGrafter"/>
</dbReference>
<evidence type="ECO:0000259" key="2">
    <source>
        <dbReference type="Pfam" id="PF04666"/>
    </source>
</evidence>
<protein>
    <submittedName>
        <fullName evidence="3">MGAT4 family, member F</fullName>
    </submittedName>
</protein>
<evidence type="ECO:0000313" key="3">
    <source>
        <dbReference type="Ensembl" id="ENSCGRP00001003546.1"/>
    </source>
</evidence>
<feature type="domain" description="MGAT4 conserved region" evidence="2">
    <location>
        <begin position="54"/>
        <end position="311"/>
    </location>
</feature>
<dbReference type="InterPro" id="IPR057279">
    <property type="entry name" value="MGAT4"/>
</dbReference>
<dbReference type="Ensembl" id="ENSCGRT00001005133.1">
    <property type="protein sequence ID" value="ENSCGRP00001003546.1"/>
    <property type="gene ID" value="ENSCGRG00001004313.1"/>
</dbReference>
<dbReference type="GO" id="GO:0006487">
    <property type="term" value="P:protein N-linked glycosylation"/>
    <property type="evidence" value="ECO:0007669"/>
    <property type="project" value="TreeGrafter"/>
</dbReference>
<dbReference type="AlphaFoldDB" id="A0A8C2LH32"/>
<evidence type="ECO:0000256" key="1">
    <source>
        <dbReference type="SAM" id="SignalP"/>
    </source>
</evidence>
<reference evidence="3" key="2">
    <citation type="submission" date="2025-09" db="UniProtKB">
        <authorList>
            <consortium name="Ensembl"/>
        </authorList>
    </citation>
    <scope>IDENTIFICATION</scope>
</reference>
<dbReference type="PANTHER" id="PTHR12062">
    <property type="entry name" value="N-ACETYLGLUCOSAMINYLTRANSFERASE VI"/>
    <property type="match status" value="1"/>
</dbReference>
<accession>A0A8C2LH32</accession>
<evidence type="ECO:0000313" key="4">
    <source>
        <dbReference type="Proteomes" id="UP000694386"/>
    </source>
</evidence>
<name>A0A8C2LH32_CRIGR</name>
<reference evidence="3" key="1">
    <citation type="submission" date="2025-08" db="UniProtKB">
        <authorList>
            <consortium name="Ensembl"/>
        </authorList>
    </citation>
    <scope>IDENTIFICATION</scope>
</reference>
<dbReference type="Proteomes" id="UP000694386">
    <property type="component" value="Unplaced"/>
</dbReference>
<gene>
    <name evidence="3" type="primary">LOC100760854</name>
</gene>
<dbReference type="Pfam" id="PF04666">
    <property type="entry name" value="MGAT4_cons"/>
    <property type="match status" value="1"/>
</dbReference>
<sequence>MRGCLWRFMGVMASLVILRFFIQENKAAGVKHNTTLNEKKKMIQQITQEQIISEMKNHLKYFTKMQKNPLVLPNANYTLLAGTSLQGKWMLTVGISSVQRTHGSYLLDTLKSLFQASSELDLEYMLVLVLLSDTDPKWLNQTVANISGLFLPHIESGRLAVVHGLLWDSLAKSRNGTSPCGELYSRQKTSFVLLMNFASNLSDYFLLLEDNVRCSPRFVSDIYWAVSAWKELPWVTLDFSSMKTSGKVFHSRDLSRLASFLLLFPKDIPTHLLLSEFSLLLSQNVPIHFSSSIFYPLGSHSEAEDTCFPVAQDTDLGEPDNPMATVFTDMLSFWDTLPQFAYILNDDSLWVVNPIEGNYLLVVLDKPQKVIRVAVLTGFSQKRMNYLKQAQILLGYSVMDYPKRCAQYTLVGLLVRGQLDQMVFYEEDSVKEISCIKLLVTVSHDSPIKIQQIKVWAERVP</sequence>
<feature type="chain" id="PRO_5034563084" evidence="1">
    <location>
        <begin position="28"/>
        <end position="461"/>
    </location>
</feature>
<dbReference type="InterPro" id="IPR006759">
    <property type="entry name" value="Glyco_transf_54"/>
</dbReference>
<dbReference type="PANTHER" id="PTHR12062:SF32">
    <property type="entry name" value="MGAT4 FAMILY, MEMBER F"/>
    <property type="match status" value="1"/>
</dbReference>
<proteinExistence type="predicted"/>
<keyword evidence="1" id="KW-0732">Signal</keyword>